<sequence>MYKFTVLGLLLAVVCVITGEYVCNGDSHLGNCSKSDLEALSDFKNGLNDPENRLSSWQGSGCCQWHGIGCNNSTGAVIMIDLHNPYPITSESSSSRYGFWNLSGDISPSLPNLKSLEYLDLSLNTFNDISVPEFLGSLKNLRYLNLSKAGFSGLLPASLGNISSLQFLDVSTEFASLSSDSLQWVAGLVSLKHLAMNEVDLSMIDSGFLGIMNRLSFLNELHLSGCQLSGSILSLNSVNLTSLSLLDLSFNSFGPGFPVWLVNISSLTYVDLSNNDLSGRIPLDLGEVPNLQYLNLAGNSNLSVSCYQLLRRSWKKIQVLNLASNKVHGKLPASIGNMTSLTTFDLSKNEVKGGIPSSIGKLCSLKSLDLSSNNLTGKLPQFLEGTQDCVPNRPFPSLMCLRLSNNRLVGTLPQWMGLLRNLLELNLNYNLIEGPIPASLGQLSNLTNVGLGSNELNGTLPDSFGQLSGLSTFDVSSNHLTGFISEAHFAKLSKLKILHLSANSFIVNLSSNWIPPFQVRNLDMGSCYLGPSFPKWLRYQKEVRYLDFSNASISGSIPDWFWDISGNLSLLNVSFNELEGQLPNPLNVAPFADVDFSSNLLEGPIPLPVVEIALLDLSNNQISGSIPQNMSQSMPNLIFLSLSNNQLKGGIPNSIGEMLSLQAIDLSRNKLTGSIPSSIENCSYLKVLDLGNNNLSGVIPDALGQLLQLQSLHLNNNNLKGSIPPSFKNLSSLETLDLGNNSLSDNIPLWIGDGFPALRIISLRSNAFSGEIPSKLSNLSSLQILDLAENNFTGTIPASLGDLKAMANEQKIIQYLLYGKYRGLYYEESLIITLKNQSLKFNKILSLVTSIDLSGNNLNGDIPESLTKLSGLVVLNLSRNHITGGIPGNISNLRQLSSLDLSRNNLTGEIPSGLSSLSFLSYLNLSNNNFSGAIPYSGQLTTFDASSFDGNPGLCGGPLNIKCENDGVDNGGRVEGGKSNEGIIDKWFYLSVGVGFAAGILVPVLVISARSSWVDSYFGMVEKFIDISGLRNLADRHGRNKGVHRH</sequence>
<comment type="similarity">
    <text evidence="2">Belongs to the RLP family.</text>
</comment>
<evidence type="ECO:0000313" key="16">
    <source>
        <dbReference type="EMBL" id="KAH1113951.1"/>
    </source>
</evidence>
<dbReference type="InterPro" id="IPR013210">
    <property type="entry name" value="LRR_N_plant-typ"/>
</dbReference>
<keyword evidence="7" id="KW-0677">Repeat</keyword>
<dbReference type="OrthoDB" id="1154620at2759"/>
<dbReference type="GO" id="GO:0005886">
    <property type="term" value="C:plasma membrane"/>
    <property type="evidence" value="ECO:0007669"/>
    <property type="project" value="UniProtKB-SubCell"/>
</dbReference>
<dbReference type="InterPro" id="IPR046956">
    <property type="entry name" value="RLP23-like"/>
</dbReference>
<reference evidence="16 17" key="1">
    <citation type="journal article" date="2021" name="Plant Biotechnol. J.">
        <title>Multi-omics assisted identification of the key and species-specific regulatory components of drought-tolerant mechanisms in Gossypium stocksii.</title>
        <authorList>
            <person name="Yu D."/>
            <person name="Ke L."/>
            <person name="Zhang D."/>
            <person name="Wu Y."/>
            <person name="Sun Y."/>
            <person name="Mei J."/>
            <person name="Sun J."/>
            <person name="Sun Y."/>
        </authorList>
    </citation>
    <scope>NUCLEOTIDE SEQUENCE [LARGE SCALE GENOMIC DNA]</scope>
    <source>
        <strain evidence="17">cv. E1</strain>
        <tissue evidence="16">Leaf</tissue>
    </source>
</reference>
<feature type="transmembrane region" description="Helical" evidence="12">
    <location>
        <begin position="987"/>
        <end position="1007"/>
    </location>
</feature>
<evidence type="ECO:0000256" key="8">
    <source>
        <dbReference type="ARBA" id="ARBA00022989"/>
    </source>
</evidence>
<organism evidence="16 17">
    <name type="scientific">Gossypium stocksii</name>
    <dbReference type="NCBI Taxonomy" id="47602"/>
    <lineage>
        <taxon>Eukaryota</taxon>
        <taxon>Viridiplantae</taxon>
        <taxon>Streptophyta</taxon>
        <taxon>Embryophyta</taxon>
        <taxon>Tracheophyta</taxon>
        <taxon>Spermatophyta</taxon>
        <taxon>Magnoliopsida</taxon>
        <taxon>eudicotyledons</taxon>
        <taxon>Gunneridae</taxon>
        <taxon>Pentapetalae</taxon>
        <taxon>rosids</taxon>
        <taxon>malvids</taxon>
        <taxon>Malvales</taxon>
        <taxon>Malvaceae</taxon>
        <taxon>Malvoideae</taxon>
        <taxon>Gossypium</taxon>
    </lineage>
</organism>
<comment type="subcellular location">
    <subcellularLocation>
        <location evidence="1">Cell membrane</location>
        <topology evidence="1">Single-pass type I membrane protein</topology>
    </subcellularLocation>
</comment>
<evidence type="ECO:0000256" key="11">
    <source>
        <dbReference type="ARBA" id="ARBA00023180"/>
    </source>
</evidence>
<feature type="chain" id="PRO_5039395971" description="Leucine-rich repeat-containing N-terminal plant-type domain-containing protein" evidence="13">
    <location>
        <begin position="20"/>
        <end position="1046"/>
    </location>
</feature>
<keyword evidence="11" id="KW-0325">Glycoprotein</keyword>
<dbReference type="FunFam" id="3.80.10.10:FF:001347">
    <property type="entry name" value="LRR receptor-like serine/threonine-protein kinase GSO2"/>
    <property type="match status" value="1"/>
</dbReference>
<evidence type="ECO:0000313" key="17">
    <source>
        <dbReference type="Proteomes" id="UP000828251"/>
    </source>
</evidence>
<dbReference type="InterPro" id="IPR055414">
    <property type="entry name" value="LRR_R13L4/SHOC2-like"/>
</dbReference>
<dbReference type="FunFam" id="3.80.10.10:FF:000111">
    <property type="entry name" value="LRR receptor-like serine/threonine-protein kinase ERECTA"/>
    <property type="match status" value="1"/>
</dbReference>
<dbReference type="Pfam" id="PF23598">
    <property type="entry name" value="LRR_14"/>
    <property type="match status" value="1"/>
</dbReference>
<dbReference type="PANTHER" id="PTHR48063:SF16">
    <property type="entry name" value="LRR RECEPTOR-LIKE SERINE_THREONINE-PROTEIN KINASE GSO1"/>
    <property type="match status" value="1"/>
</dbReference>
<dbReference type="InterPro" id="IPR032675">
    <property type="entry name" value="LRR_dom_sf"/>
</dbReference>
<evidence type="ECO:0000256" key="12">
    <source>
        <dbReference type="SAM" id="Phobius"/>
    </source>
</evidence>
<keyword evidence="9 12" id="KW-0472">Membrane</keyword>
<evidence type="ECO:0000256" key="9">
    <source>
        <dbReference type="ARBA" id="ARBA00023136"/>
    </source>
</evidence>
<dbReference type="SMART" id="SM00369">
    <property type="entry name" value="LRR_TYP"/>
    <property type="match status" value="12"/>
</dbReference>
<dbReference type="Pfam" id="PF13855">
    <property type="entry name" value="LRR_8"/>
    <property type="match status" value="4"/>
</dbReference>
<feature type="domain" description="Disease resistance R13L4/SHOC-2-like LRR" evidence="15">
    <location>
        <begin position="110"/>
        <end position="299"/>
    </location>
</feature>
<dbReference type="InterPro" id="IPR001611">
    <property type="entry name" value="Leu-rich_rpt"/>
</dbReference>
<dbReference type="FunFam" id="3.80.10.10:FF:000213">
    <property type="entry name" value="Tyrosine-sulfated glycopeptide receptor 1"/>
    <property type="match status" value="1"/>
</dbReference>
<dbReference type="PRINTS" id="PR00019">
    <property type="entry name" value="LEURICHRPT"/>
</dbReference>
<name>A0A9D3W6G1_9ROSI</name>
<dbReference type="SUPFAM" id="SSF52058">
    <property type="entry name" value="L domain-like"/>
    <property type="match status" value="4"/>
</dbReference>
<dbReference type="PROSITE" id="PS51450">
    <property type="entry name" value="LRR"/>
    <property type="match status" value="1"/>
</dbReference>
<keyword evidence="5 12" id="KW-0812">Transmembrane</keyword>
<evidence type="ECO:0000259" key="15">
    <source>
        <dbReference type="Pfam" id="PF23598"/>
    </source>
</evidence>
<feature type="signal peptide" evidence="13">
    <location>
        <begin position="1"/>
        <end position="19"/>
    </location>
</feature>
<evidence type="ECO:0000256" key="6">
    <source>
        <dbReference type="ARBA" id="ARBA00022729"/>
    </source>
</evidence>
<evidence type="ECO:0000256" key="10">
    <source>
        <dbReference type="ARBA" id="ARBA00023170"/>
    </source>
</evidence>
<dbReference type="Pfam" id="PF00560">
    <property type="entry name" value="LRR_1"/>
    <property type="match status" value="8"/>
</dbReference>
<keyword evidence="8 12" id="KW-1133">Transmembrane helix</keyword>
<evidence type="ECO:0000259" key="14">
    <source>
        <dbReference type="Pfam" id="PF08263"/>
    </source>
</evidence>
<evidence type="ECO:0008006" key="18">
    <source>
        <dbReference type="Google" id="ProtNLM"/>
    </source>
</evidence>
<feature type="domain" description="Leucine-rich repeat-containing N-terminal plant-type" evidence="14">
    <location>
        <begin position="34"/>
        <end position="71"/>
    </location>
</feature>
<protein>
    <recommendedName>
        <fullName evidence="18">Leucine-rich repeat-containing N-terminal plant-type domain-containing protein</fullName>
    </recommendedName>
</protein>
<dbReference type="AlphaFoldDB" id="A0A9D3W6G1"/>
<comment type="caution">
    <text evidence="16">The sequence shown here is derived from an EMBL/GenBank/DDBJ whole genome shotgun (WGS) entry which is preliminary data.</text>
</comment>
<dbReference type="PANTHER" id="PTHR48063">
    <property type="entry name" value="LRR RECEPTOR-LIKE KINASE"/>
    <property type="match status" value="1"/>
</dbReference>
<dbReference type="Proteomes" id="UP000828251">
    <property type="component" value="Unassembled WGS sequence"/>
</dbReference>
<evidence type="ECO:0000256" key="1">
    <source>
        <dbReference type="ARBA" id="ARBA00004251"/>
    </source>
</evidence>
<keyword evidence="6 13" id="KW-0732">Signal</keyword>
<dbReference type="Pfam" id="PF08263">
    <property type="entry name" value="LRRNT_2"/>
    <property type="match status" value="1"/>
</dbReference>
<evidence type="ECO:0000256" key="7">
    <source>
        <dbReference type="ARBA" id="ARBA00022737"/>
    </source>
</evidence>
<keyword evidence="10" id="KW-0675">Receptor</keyword>
<keyword evidence="3" id="KW-1003">Cell membrane</keyword>
<dbReference type="InterPro" id="IPR003591">
    <property type="entry name" value="Leu-rich_rpt_typical-subtyp"/>
</dbReference>
<evidence type="ECO:0000256" key="3">
    <source>
        <dbReference type="ARBA" id="ARBA00022475"/>
    </source>
</evidence>
<evidence type="ECO:0000256" key="4">
    <source>
        <dbReference type="ARBA" id="ARBA00022614"/>
    </source>
</evidence>
<dbReference type="FunFam" id="3.80.10.10:FF:000095">
    <property type="entry name" value="LRR receptor-like serine/threonine-protein kinase GSO1"/>
    <property type="match status" value="1"/>
</dbReference>
<evidence type="ECO:0000256" key="5">
    <source>
        <dbReference type="ARBA" id="ARBA00022692"/>
    </source>
</evidence>
<gene>
    <name evidence="16" type="ORF">J1N35_007329</name>
</gene>
<dbReference type="FunFam" id="3.80.10.10:FF:000383">
    <property type="entry name" value="Leucine-rich repeat receptor protein kinase EMS1"/>
    <property type="match status" value="1"/>
</dbReference>
<proteinExistence type="inferred from homology"/>
<keyword evidence="17" id="KW-1185">Reference proteome</keyword>
<accession>A0A9D3W6G1</accession>
<dbReference type="EMBL" id="JAIQCV010000003">
    <property type="protein sequence ID" value="KAH1113951.1"/>
    <property type="molecule type" value="Genomic_DNA"/>
</dbReference>
<dbReference type="Gene3D" id="3.80.10.10">
    <property type="entry name" value="Ribonuclease Inhibitor"/>
    <property type="match status" value="5"/>
</dbReference>
<evidence type="ECO:0000256" key="2">
    <source>
        <dbReference type="ARBA" id="ARBA00009592"/>
    </source>
</evidence>
<keyword evidence="4" id="KW-0433">Leucine-rich repeat</keyword>
<evidence type="ECO:0000256" key="13">
    <source>
        <dbReference type="SAM" id="SignalP"/>
    </source>
</evidence>